<dbReference type="EMBL" id="ML986614">
    <property type="protein sequence ID" value="KAF2264632.1"/>
    <property type="molecule type" value="Genomic_DNA"/>
</dbReference>
<keyword evidence="6" id="KW-1185">Reference proteome</keyword>
<dbReference type="GO" id="GO:0097237">
    <property type="term" value="P:cellular response to toxic substance"/>
    <property type="evidence" value="ECO:0007669"/>
    <property type="project" value="UniProtKB-ARBA"/>
</dbReference>
<dbReference type="InterPro" id="IPR023753">
    <property type="entry name" value="FAD/NAD-binding_dom"/>
</dbReference>
<dbReference type="InterPro" id="IPR036188">
    <property type="entry name" value="FAD/NAD-bd_sf"/>
</dbReference>
<keyword evidence="3" id="KW-0560">Oxidoreductase</keyword>
<dbReference type="Proteomes" id="UP000800093">
    <property type="component" value="Unassembled WGS sequence"/>
</dbReference>
<dbReference type="InterPro" id="IPR050097">
    <property type="entry name" value="Ferredoxin-NADP_redctase_2"/>
</dbReference>
<dbReference type="GO" id="GO:0016491">
    <property type="term" value="F:oxidoreductase activity"/>
    <property type="evidence" value="ECO:0007669"/>
    <property type="project" value="UniProtKB-KW"/>
</dbReference>
<proteinExistence type="inferred from homology"/>
<dbReference type="Pfam" id="PF07992">
    <property type="entry name" value="Pyr_redox_2"/>
    <property type="match status" value="1"/>
</dbReference>
<accession>A0A9P4KBA6</accession>
<reference evidence="6" key="1">
    <citation type="journal article" date="2020" name="Stud. Mycol.">
        <title>101 Dothideomycetes genomes: A test case for predicting lifestyles and emergence of pathogens.</title>
        <authorList>
            <person name="Haridas S."/>
            <person name="Albert R."/>
            <person name="Binder M."/>
            <person name="Bloem J."/>
            <person name="LaButti K."/>
            <person name="Salamov A."/>
            <person name="Andreopoulos B."/>
            <person name="Baker S."/>
            <person name="Barry K."/>
            <person name="Bills G."/>
            <person name="Bluhm B."/>
            <person name="Cannon C."/>
            <person name="Castanera R."/>
            <person name="Culley D."/>
            <person name="Daum C."/>
            <person name="Ezra D."/>
            <person name="Gonzalez J."/>
            <person name="Henrissat B."/>
            <person name="Kuo A."/>
            <person name="Liang C."/>
            <person name="Lipzen A."/>
            <person name="Lutzoni F."/>
            <person name="Magnuson J."/>
            <person name="Mondo S."/>
            <person name="Nolan M."/>
            <person name="Ohm R."/>
            <person name="Pangilinan J."/>
            <person name="Park H.-J."/>
            <person name="Ramirez L."/>
            <person name="Alfaro M."/>
            <person name="Sun H."/>
            <person name="Tritt A."/>
            <person name="Yoshinaga Y."/>
            <person name="Zwiers L.-H."/>
            <person name="Turgeon B."/>
            <person name="Goodwin S."/>
            <person name="Spatafora J."/>
            <person name="Crous P."/>
            <person name="Grigoriev I."/>
        </authorList>
    </citation>
    <scope>NUCLEOTIDE SEQUENCE [LARGE SCALE GENOMIC DNA]</scope>
    <source>
        <strain evidence="6">CBS 304.66</strain>
    </source>
</reference>
<dbReference type="PANTHER" id="PTHR48105">
    <property type="entry name" value="THIOREDOXIN REDUCTASE 1-RELATED-RELATED"/>
    <property type="match status" value="1"/>
</dbReference>
<evidence type="ECO:0000313" key="5">
    <source>
        <dbReference type="EMBL" id="KAF2264632.1"/>
    </source>
</evidence>
<feature type="domain" description="FAD/NAD(P)-binding" evidence="4">
    <location>
        <begin position="10"/>
        <end position="297"/>
    </location>
</feature>
<sequence length="330" mass="35925">MNTEVPSIVDVLVVGGSHAGLSTALTLYRALHTCIIFDSKNPRNKYSTPIHLTPTWDHKHLDELKEASKKELRASGIVDFIDVEIVKVEKTNDGLFRATGSDGQTWIGRKLLLASGSKDKHLNIPGYSEIYAHRIYPCMFQFGYEQKGCPSAGLLAIEGLGNVPHATMLADDGNKFASKMTIYTNQNPILEAEITASLQTPDIVVDDRKIKRLRTGDGPSDVVIDFDDGTSKVEGFLVHRPETELDRTLVDQLGLKVSARGDIEVMPPFCQTSVFGVYAAGDCASPMKIIPNAISMGAYAGCGIARELPNRVTGRIIQPTDQLAEVEPAS</sequence>
<keyword evidence="2" id="KW-0285">Flavoprotein</keyword>
<dbReference type="AlphaFoldDB" id="A0A9P4KBA6"/>
<dbReference type="Gene3D" id="3.50.50.60">
    <property type="entry name" value="FAD/NAD(P)-binding domain"/>
    <property type="match status" value="2"/>
</dbReference>
<dbReference type="SUPFAM" id="SSF51905">
    <property type="entry name" value="FAD/NAD(P)-binding domain"/>
    <property type="match status" value="1"/>
</dbReference>
<evidence type="ECO:0000313" key="6">
    <source>
        <dbReference type="Proteomes" id="UP000800093"/>
    </source>
</evidence>
<dbReference type="PRINTS" id="PR00469">
    <property type="entry name" value="PNDRDTASEII"/>
</dbReference>
<evidence type="ECO:0000259" key="4">
    <source>
        <dbReference type="Pfam" id="PF07992"/>
    </source>
</evidence>
<name>A0A9P4KBA6_9PLEO</name>
<comment type="similarity">
    <text evidence="1">Belongs to the class-II pyridine nucleotide-disulfide oxidoreductase family.</text>
</comment>
<dbReference type="PRINTS" id="PR00368">
    <property type="entry name" value="FADPNR"/>
</dbReference>
<protein>
    <submittedName>
        <fullName evidence="5">Thioredoxin reductase glit</fullName>
    </submittedName>
</protein>
<evidence type="ECO:0000256" key="3">
    <source>
        <dbReference type="ARBA" id="ARBA00023002"/>
    </source>
</evidence>
<dbReference type="OrthoDB" id="10260355at2759"/>
<comment type="caution">
    <text evidence="5">The sequence shown here is derived from an EMBL/GenBank/DDBJ whole genome shotgun (WGS) entry which is preliminary data.</text>
</comment>
<organism evidence="5 6">
    <name type="scientific">Lojkania enalia</name>
    <dbReference type="NCBI Taxonomy" id="147567"/>
    <lineage>
        <taxon>Eukaryota</taxon>
        <taxon>Fungi</taxon>
        <taxon>Dikarya</taxon>
        <taxon>Ascomycota</taxon>
        <taxon>Pezizomycotina</taxon>
        <taxon>Dothideomycetes</taxon>
        <taxon>Pleosporomycetidae</taxon>
        <taxon>Pleosporales</taxon>
        <taxon>Pleosporales incertae sedis</taxon>
        <taxon>Lojkania</taxon>
    </lineage>
</organism>
<gene>
    <name evidence="5" type="ORF">CC78DRAFT_494750</name>
</gene>
<evidence type="ECO:0000256" key="2">
    <source>
        <dbReference type="ARBA" id="ARBA00022630"/>
    </source>
</evidence>
<evidence type="ECO:0000256" key="1">
    <source>
        <dbReference type="ARBA" id="ARBA00009333"/>
    </source>
</evidence>